<gene>
    <name evidence="3" type="primary">LOC116300243</name>
</gene>
<evidence type="ECO:0000313" key="2">
    <source>
        <dbReference type="Proteomes" id="UP000515163"/>
    </source>
</evidence>
<protein>
    <submittedName>
        <fullName evidence="3">Uncharacterized protein LOC116300243</fullName>
    </submittedName>
</protein>
<dbReference type="RefSeq" id="XP_031564931.1">
    <property type="nucleotide sequence ID" value="XM_031709071.1"/>
</dbReference>
<feature type="compositionally biased region" description="Polar residues" evidence="1">
    <location>
        <begin position="151"/>
        <end position="161"/>
    </location>
</feature>
<evidence type="ECO:0000256" key="1">
    <source>
        <dbReference type="SAM" id="MobiDB-lite"/>
    </source>
</evidence>
<keyword evidence="2" id="KW-1185">Reference proteome</keyword>
<feature type="compositionally biased region" description="Polar residues" evidence="1">
    <location>
        <begin position="119"/>
        <end position="130"/>
    </location>
</feature>
<feature type="region of interest" description="Disordered" evidence="1">
    <location>
        <begin position="183"/>
        <end position="208"/>
    </location>
</feature>
<sequence length="305" mass="34420">MANRLSATKIRLPPIDSSIHDLVTGLPIKSRNSEKRRNVLDRKKGIQDHSVIDFPPIVQPPSLQQFGSYERRKPLRNASVKMTHIEKIPTQFPGKKFAVLPPIGGSQCQEQKNKRSDENPSVQPCGTIQESVVKRRATKKAESTDSRDSNELNPNSAVNKSKQVLKRQISVLGLANIDRKQGYKVVNNGPSDESQTLSTSKKKPFDKSSLNSLTNAEIFQPRSDLQDDDNVIDDDDDDDDSTMMKLSEVLQFLEWSSELREFLNGKNSSRRNATCTGIDPMLTHAVDVIRDMLLRQTMEELCMMW</sequence>
<feature type="compositionally biased region" description="Polar residues" evidence="1">
    <location>
        <begin position="188"/>
        <end position="199"/>
    </location>
</feature>
<name>A0A6P8IBZ3_ACTTE</name>
<dbReference type="GeneID" id="116300243"/>
<reference evidence="3" key="1">
    <citation type="submission" date="2025-08" db="UniProtKB">
        <authorList>
            <consortium name="RefSeq"/>
        </authorList>
    </citation>
    <scope>IDENTIFICATION</scope>
    <source>
        <tissue evidence="3">Tentacle</tissue>
    </source>
</reference>
<dbReference type="AlphaFoldDB" id="A0A6P8IBZ3"/>
<feature type="compositionally biased region" description="Basic and acidic residues" evidence="1">
    <location>
        <begin position="139"/>
        <end position="150"/>
    </location>
</feature>
<dbReference type="InParanoid" id="A0A6P8IBZ3"/>
<proteinExistence type="predicted"/>
<evidence type="ECO:0000313" key="3">
    <source>
        <dbReference type="RefSeq" id="XP_031564931.1"/>
    </source>
</evidence>
<feature type="region of interest" description="Disordered" evidence="1">
    <location>
        <begin position="101"/>
        <end position="161"/>
    </location>
</feature>
<dbReference type="OrthoDB" id="5960964at2759"/>
<organism evidence="2 3">
    <name type="scientific">Actinia tenebrosa</name>
    <name type="common">Australian red waratah sea anemone</name>
    <dbReference type="NCBI Taxonomy" id="6105"/>
    <lineage>
        <taxon>Eukaryota</taxon>
        <taxon>Metazoa</taxon>
        <taxon>Cnidaria</taxon>
        <taxon>Anthozoa</taxon>
        <taxon>Hexacorallia</taxon>
        <taxon>Actiniaria</taxon>
        <taxon>Actiniidae</taxon>
        <taxon>Actinia</taxon>
    </lineage>
</organism>
<dbReference type="KEGG" id="aten:116300243"/>
<dbReference type="Proteomes" id="UP000515163">
    <property type="component" value="Unplaced"/>
</dbReference>
<accession>A0A6P8IBZ3</accession>